<evidence type="ECO:0000313" key="1">
    <source>
        <dbReference type="EMBL" id="PSX45173.1"/>
    </source>
</evidence>
<dbReference type="RefSeq" id="WP_045041957.1">
    <property type="nucleotide sequence ID" value="NZ_JAUZMV010000001.1"/>
</dbReference>
<evidence type="ECO:0000313" key="2">
    <source>
        <dbReference type="Proteomes" id="UP000240728"/>
    </source>
</evidence>
<protein>
    <submittedName>
        <fullName evidence="1">DUF4258 domain-containing protein</fullName>
    </submittedName>
</protein>
<gene>
    <name evidence="1" type="ORF">C0W53_08015</name>
</gene>
<dbReference type="AlphaFoldDB" id="A0AAX0YZH0"/>
<accession>A0AAX0YZH0</accession>
<proteinExistence type="predicted"/>
<sequence>MYLSKHVQQRMIERGLTINDIDLAIKYGLIVKNKSREDNVVTFERNGIYVIATNGWEPSVITAFVKEYY</sequence>
<keyword evidence="2" id="KW-1185">Reference proteome</keyword>
<name>A0AAX0YZH0_9GAMM</name>
<dbReference type="Proteomes" id="UP000240728">
    <property type="component" value="Unassembled WGS sequence"/>
</dbReference>
<dbReference type="InterPro" id="IPR025354">
    <property type="entry name" value="DUF4258"/>
</dbReference>
<dbReference type="EMBL" id="PYOZ01000004">
    <property type="protein sequence ID" value="PSX45173.1"/>
    <property type="molecule type" value="Genomic_DNA"/>
</dbReference>
<organism evidence="1 2">
    <name type="scientific">Photobacterium kishitanii</name>
    <dbReference type="NCBI Taxonomy" id="318456"/>
    <lineage>
        <taxon>Bacteria</taxon>
        <taxon>Pseudomonadati</taxon>
        <taxon>Pseudomonadota</taxon>
        <taxon>Gammaproteobacteria</taxon>
        <taxon>Vibrionales</taxon>
        <taxon>Vibrionaceae</taxon>
        <taxon>Photobacterium</taxon>
    </lineage>
</organism>
<comment type="caution">
    <text evidence="1">The sequence shown here is derived from an EMBL/GenBank/DDBJ whole genome shotgun (WGS) entry which is preliminary data.</text>
</comment>
<reference evidence="1 2" key="1">
    <citation type="submission" date="2018-01" db="EMBL/GenBank/DDBJ databases">
        <title>Whole genome sequencing of Histamine producing bacteria.</title>
        <authorList>
            <person name="Butler K."/>
        </authorList>
    </citation>
    <scope>NUCLEOTIDE SEQUENCE [LARGE SCALE GENOMIC DNA]</scope>
    <source>
        <strain evidence="1 2">A1-4</strain>
    </source>
</reference>
<dbReference type="Pfam" id="PF14076">
    <property type="entry name" value="DUF4258"/>
    <property type="match status" value="1"/>
</dbReference>